<dbReference type="RefSeq" id="WP_134656501.1">
    <property type="nucleotide sequence ID" value="NZ_SCLP01000022.1"/>
</dbReference>
<accession>A0A4Y8SXQ0</accession>
<name>A0A4Y8SXQ0_BACTU</name>
<dbReference type="Pfam" id="PF06356">
    <property type="entry name" value="DUF1064"/>
    <property type="match status" value="1"/>
</dbReference>
<sequence length="128" mass="15483">MFKRKKKTGRINSRKTVALGIEFDSKTEAEYYLFLKSNPEVVEIELQPQYMLLEGFYITTREGKCKKRRDWKFTADFLVTYKDGTQEVIDVKGYANDRFPYFKKMFEHRYQQELVVVKKDKQKGWIRE</sequence>
<reference evidence="1 2" key="1">
    <citation type="submission" date="2019-01" db="EMBL/GenBank/DDBJ databases">
        <title>Draft genome sequence of Bacillus sp. DPC6431.</title>
        <authorList>
            <person name="Arbulu S."/>
            <person name="Murphy K."/>
            <person name="O'Sullivan O."/>
            <person name="Rea M.C."/>
            <person name="Hill C."/>
            <person name="Ross R.P."/>
        </authorList>
    </citation>
    <scope>NUCLEOTIDE SEQUENCE [LARGE SCALE GENOMIC DNA]</scope>
    <source>
        <strain evidence="1 2">DPC6431</strain>
    </source>
</reference>
<dbReference type="InterPro" id="IPR011856">
    <property type="entry name" value="tRNA_endonuc-like_dom_sf"/>
</dbReference>
<dbReference type="EMBL" id="SCLP01000022">
    <property type="protein sequence ID" value="TFF43632.1"/>
    <property type="molecule type" value="Genomic_DNA"/>
</dbReference>
<comment type="caution">
    <text evidence="1">The sequence shown here is derived from an EMBL/GenBank/DDBJ whole genome shotgun (WGS) entry which is preliminary data.</text>
</comment>
<dbReference type="AlphaFoldDB" id="A0A4Y8SXQ0"/>
<proteinExistence type="predicted"/>
<protein>
    <submittedName>
        <fullName evidence="1">DUF1064 domain-containing protein</fullName>
    </submittedName>
</protein>
<evidence type="ECO:0000313" key="2">
    <source>
        <dbReference type="Proteomes" id="UP000297630"/>
    </source>
</evidence>
<organism evidence="1 2">
    <name type="scientific">Bacillus thuringiensis</name>
    <dbReference type="NCBI Taxonomy" id="1428"/>
    <lineage>
        <taxon>Bacteria</taxon>
        <taxon>Bacillati</taxon>
        <taxon>Bacillota</taxon>
        <taxon>Bacilli</taxon>
        <taxon>Bacillales</taxon>
        <taxon>Bacillaceae</taxon>
        <taxon>Bacillus</taxon>
        <taxon>Bacillus cereus group</taxon>
    </lineage>
</organism>
<gene>
    <name evidence="1" type="ORF">EQ803_27695</name>
</gene>
<evidence type="ECO:0000313" key="1">
    <source>
        <dbReference type="EMBL" id="TFF43632.1"/>
    </source>
</evidence>
<dbReference type="GO" id="GO:0003676">
    <property type="term" value="F:nucleic acid binding"/>
    <property type="evidence" value="ECO:0007669"/>
    <property type="project" value="InterPro"/>
</dbReference>
<dbReference type="InterPro" id="IPR009414">
    <property type="entry name" value="DUF1064"/>
</dbReference>
<dbReference type="Proteomes" id="UP000297630">
    <property type="component" value="Unassembled WGS sequence"/>
</dbReference>
<dbReference type="Gene3D" id="3.40.1350.10">
    <property type="match status" value="1"/>
</dbReference>